<dbReference type="EMBL" id="BDSP01000240">
    <property type="protein sequence ID" value="GAX26221.1"/>
    <property type="molecule type" value="Genomic_DNA"/>
</dbReference>
<proteinExistence type="inferred from homology"/>
<evidence type="ECO:0000313" key="11">
    <source>
        <dbReference type="Proteomes" id="UP000198406"/>
    </source>
</evidence>
<dbReference type="SUPFAM" id="SSF51069">
    <property type="entry name" value="Carbonic anhydrase"/>
    <property type="match status" value="1"/>
</dbReference>
<dbReference type="GO" id="GO:0008270">
    <property type="term" value="F:zinc ion binding"/>
    <property type="evidence" value="ECO:0007669"/>
    <property type="project" value="InterPro"/>
</dbReference>
<dbReference type="EC" id="4.2.1.1" evidence="2"/>
<evidence type="ECO:0000256" key="4">
    <source>
        <dbReference type="ARBA" id="ARBA00022833"/>
    </source>
</evidence>
<dbReference type="Proteomes" id="UP000198406">
    <property type="component" value="Unassembled WGS sequence"/>
</dbReference>
<protein>
    <recommendedName>
        <fullName evidence="2">carbonic anhydrase</fullName>
        <ecNumber evidence="2">4.2.1.1</ecNumber>
    </recommendedName>
</protein>
<dbReference type="PANTHER" id="PTHR18952:SF265">
    <property type="entry name" value="CARBONIC ANHYDRASE"/>
    <property type="match status" value="1"/>
</dbReference>
<evidence type="ECO:0000256" key="7">
    <source>
        <dbReference type="SAM" id="MobiDB-lite"/>
    </source>
</evidence>
<evidence type="ECO:0000256" key="8">
    <source>
        <dbReference type="SAM" id="SignalP"/>
    </source>
</evidence>
<dbReference type="Gene3D" id="3.10.200.10">
    <property type="entry name" value="Alpha carbonic anhydrase"/>
    <property type="match status" value="1"/>
</dbReference>
<sequence length="505" mass="58184">MIRLIPFILLLLDAADASRNWVDLVDSSKLQPLDSNVIHYLLQFDPFLTSDDIEDEKSDEKEPSDPDADDDDDSSSAAPSDSNTAYPLTLPPHNDTPVLWEPPELPILNVTNNESFPEKPLPAVPMPWYFNYDSTSNYGPGEIGLFSKEGLFDINVHNNHWGQVELAPLSYWEEFTADGWGPYQGVLDNHDPTNRNLCEKGSMQSPIDVRENGGGVCKETHQIHTHAGDFGVRSDHVRHEIHPNKLRLWYDRRPCADFVNDEACAEPDPPFADFPNGWGGYSDVLHVDFKVPGEHRIWNEQFDAEMQIFHIHYGRRRLPTQAVLIRARDDGHNAYLEEVLTLFEYEYDLNQAKCARRLREQRRLHSQVHSLLGNNTPNDSHFNSWANFSTLLDRPGIEQEQHKRRLQNSVWDPHHSMLVPSIYFYRYDGSLTEPPCGEFVSWFVCDTPMIISFEQLERMKKILFTNVDENCRLTSIHHDESVARPIRPIGERPVWRCTEQDYGPS</sequence>
<evidence type="ECO:0000256" key="6">
    <source>
        <dbReference type="ARBA" id="ARBA00048348"/>
    </source>
</evidence>
<comment type="catalytic activity">
    <reaction evidence="6">
        <text>hydrogencarbonate + H(+) = CO2 + H2O</text>
        <dbReference type="Rhea" id="RHEA:10748"/>
        <dbReference type="ChEBI" id="CHEBI:15377"/>
        <dbReference type="ChEBI" id="CHEBI:15378"/>
        <dbReference type="ChEBI" id="CHEBI:16526"/>
        <dbReference type="ChEBI" id="CHEBI:17544"/>
        <dbReference type="EC" id="4.2.1.1"/>
    </reaction>
</comment>
<comment type="similarity">
    <text evidence="1">Belongs to the alpha-carbonic anhydrase family.</text>
</comment>
<keyword evidence="5" id="KW-0456">Lyase</keyword>
<dbReference type="PANTHER" id="PTHR18952">
    <property type="entry name" value="CARBONIC ANHYDRASE"/>
    <property type="match status" value="1"/>
</dbReference>
<feature type="chain" id="PRO_5012599839" description="carbonic anhydrase" evidence="8">
    <location>
        <begin position="18"/>
        <end position="505"/>
    </location>
</feature>
<keyword evidence="3" id="KW-0479">Metal-binding</keyword>
<evidence type="ECO:0000313" key="10">
    <source>
        <dbReference type="EMBL" id="GAX26221.1"/>
    </source>
</evidence>
<gene>
    <name evidence="10" type="ORF">FisN_16Lh047</name>
</gene>
<dbReference type="InterPro" id="IPR036398">
    <property type="entry name" value="CA_dom_sf"/>
</dbReference>
<dbReference type="InterPro" id="IPR023561">
    <property type="entry name" value="Carbonic_anhydrase_a-class"/>
</dbReference>
<dbReference type="SMART" id="SM01057">
    <property type="entry name" value="Carb_anhydrase"/>
    <property type="match status" value="1"/>
</dbReference>
<feature type="signal peptide" evidence="8">
    <location>
        <begin position="1"/>
        <end position="17"/>
    </location>
</feature>
<dbReference type="InParanoid" id="A0A1Z5KJK0"/>
<feature type="region of interest" description="Disordered" evidence="7">
    <location>
        <begin position="51"/>
        <end position="95"/>
    </location>
</feature>
<accession>A0A1Z5KJK0</accession>
<keyword evidence="4" id="KW-0862">Zinc</keyword>
<dbReference type="InterPro" id="IPR001148">
    <property type="entry name" value="CA_dom"/>
</dbReference>
<organism evidence="10 11">
    <name type="scientific">Fistulifera solaris</name>
    <name type="common">Oleaginous diatom</name>
    <dbReference type="NCBI Taxonomy" id="1519565"/>
    <lineage>
        <taxon>Eukaryota</taxon>
        <taxon>Sar</taxon>
        <taxon>Stramenopiles</taxon>
        <taxon>Ochrophyta</taxon>
        <taxon>Bacillariophyta</taxon>
        <taxon>Bacillariophyceae</taxon>
        <taxon>Bacillariophycidae</taxon>
        <taxon>Naviculales</taxon>
        <taxon>Naviculaceae</taxon>
        <taxon>Fistulifera</taxon>
    </lineage>
</organism>
<dbReference type="OrthoDB" id="42956at2759"/>
<dbReference type="PROSITE" id="PS51144">
    <property type="entry name" value="ALPHA_CA_2"/>
    <property type="match status" value="1"/>
</dbReference>
<reference evidence="10 11" key="1">
    <citation type="journal article" date="2015" name="Plant Cell">
        <title>Oil accumulation by the oleaginous diatom Fistulifera solaris as revealed by the genome and transcriptome.</title>
        <authorList>
            <person name="Tanaka T."/>
            <person name="Maeda Y."/>
            <person name="Veluchamy A."/>
            <person name="Tanaka M."/>
            <person name="Abida H."/>
            <person name="Marechal E."/>
            <person name="Bowler C."/>
            <person name="Muto M."/>
            <person name="Sunaga Y."/>
            <person name="Tanaka M."/>
            <person name="Yoshino T."/>
            <person name="Taniguchi T."/>
            <person name="Fukuda Y."/>
            <person name="Nemoto M."/>
            <person name="Matsumoto M."/>
            <person name="Wong P.S."/>
            <person name="Aburatani S."/>
            <person name="Fujibuchi W."/>
        </authorList>
    </citation>
    <scope>NUCLEOTIDE SEQUENCE [LARGE SCALE GENOMIC DNA]</scope>
    <source>
        <strain evidence="10 11">JPCC DA0580</strain>
    </source>
</reference>
<evidence type="ECO:0000259" key="9">
    <source>
        <dbReference type="PROSITE" id="PS51144"/>
    </source>
</evidence>
<keyword evidence="11" id="KW-1185">Reference proteome</keyword>
<feature type="compositionally biased region" description="Acidic residues" evidence="7">
    <location>
        <begin position="65"/>
        <end position="74"/>
    </location>
</feature>
<comment type="caution">
    <text evidence="10">The sequence shown here is derived from an EMBL/GenBank/DDBJ whole genome shotgun (WGS) entry which is preliminary data.</text>
</comment>
<evidence type="ECO:0000256" key="1">
    <source>
        <dbReference type="ARBA" id="ARBA00010718"/>
    </source>
</evidence>
<evidence type="ECO:0000256" key="5">
    <source>
        <dbReference type="ARBA" id="ARBA00023239"/>
    </source>
</evidence>
<evidence type="ECO:0000256" key="2">
    <source>
        <dbReference type="ARBA" id="ARBA00012925"/>
    </source>
</evidence>
<keyword evidence="8" id="KW-0732">Signal</keyword>
<dbReference type="GO" id="GO:0004089">
    <property type="term" value="F:carbonate dehydratase activity"/>
    <property type="evidence" value="ECO:0007669"/>
    <property type="project" value="UniProtKB-EC"/>
</dbReference>
<dbReference type="AlphaFoldDB" id="A0A1Z5KJK0"/>
<dbReference type="Pfam" id="PF00194">
    <property type="entry name" value="Carb_anhydrase"/>
    <property type="match status" value="1"/>
</dbReference>
<evidence type="ECO:0000256" key="3">
    <source>
        <dbReference type="ARBA" id="ARBA00022723"/>
    </source>
</evidence>
<name>A0A1Z5KJK0_FISSO</name>
<feature type="domain" description="Alpha-carbonic anhydrase" evidence="9">
    <location>
        <begin position="178"/>
        <end position="498"/>
    </location>
</feature>